<protein>
    <recommendedName>
        <fullName evidence="1">non-specific serine/threonine protein kinase</fullName>
        <ecNumber evidence="1">2.7.11.1</ecNumber>
    </recommendedName>
</protein>
<dbReference type="InterPro" id="IPR000403">
    <property type="entry name" value="PI3/4_kinase_cat_dom"/>
</dbReference>
<feature type="domain" description="PI3K/PI4K catalytic" evidence="7">
    <location>
        <begin position="4831"/>
        <end position="5190"/>
    </location>
</feature>
<dbReference type="PROSITE" id="PS00916">
    <property type="entry name" value="PI3_4_KINASE_2"/>
    <property type="match status" value="1"/>
</dbReference>
<proteinExistence type="predicted"/>
<feature type="compositionally biased region" description="Basic and acidic residues" evidence="6">
    <location>
        <begin position="12"/>
        <end position="26"/>
    </location>
</feature>
<dbReference type="EC" id="2.7.11.1" evidence="1"/>
<reference evidence="9 10" key="1">
    <citation type="submission" date="2019-01" db="EMBL/GenBank/DDBJ databases">
        <title>Nuclear Genome Assembly of the Microalgal Biofuel strain Nannochloropsis salina CCMP1776.</title>
        <authorList>
            <person name="Hovde B."/>
        </authorList>
    </citation>
    <scope>NUCLEOTIDE SEQUENCE [LARGE SCALE GENOMIC DNA]</scope>
    <source>
        <strain evidence="9 10">CCMP1776</strain>
    </source>
</reference>
<evidence type="ECO:0000256" key="1">
    <source>
        <dbReference type="ARBA" id="ARBA00012513"/>
    </source>
</evidence>
<feature type="compositionally biased region" description="Basic and acidic residues" evidence="6">
    <location>
        <begin position="5148"/>
        <end position="5163"/>
    </location>
</feature>
<evidence type="ECO:0000256" key="5">
    <source>
        <dbReference type="ARBA" id="ARBA00022840"/>
    </source>
</evidence>
<dbReference type="PANTHER" id="PTHR11139">
    <property type="entry name" value="ATAXIA TELANGIECTASIA MUTATED ATM -RELATED"/>
    <property type="match status" value="1"/>
</dbReference>
<feature type="region of interest" description="Disordered" evidence="6">
    <location>
        <begin position="3401"/>
        <end position="3422"/>
    </location>
</feature>
<evidence type="ECO:0000259" key="7">
    <source>
        <dbReference type="PROSITE" id="PS50290"/>
    </source>
</evidence>
<feature type="region of interest" description="Disordered" evidence="6">
    <location>
        <begin position="1540"/>
        <end position="1560"/>
    </location>
</feature>
<feature type="compositionally biased region" description="Basic and acidic residues" evidence="6">
    <location>
        <begin position="3934"/>
        <end position="3945"/>
    </location>
</feature>
<evidence type="ECO:0000313" key="9">
    <source>
        <dbReference type="EMBL" id="TFJ82418.1"/>
    </source>
</evidence>
<dbReference type="GO" id="GO:0005524">
    <property type="term" value="F:ATP binding"/>
    <property type="evidence" value="ECO:0007669"/>
    <property type="project" value="UniProtKB-KW"/>
</dbReference>
<feature type="compositionally biased region" description="Gly residues" evidence="6">
    <location>
        <begin position="3601"/>
        <end position="3610"/>
    </location>
</feature>
<dbReference type="Gene3D" id="1.10.1070.11">
    <property type="entry name" value="Phosphatidylinositol 3-/4-kinase, catalytic domain"/>
    <property type="match status" value="1"/>
</dbReference>
<feature type="compositionally biased region" description="Polar residues" evidence="6">
    <location>
        <begin position="3615"/>
        <end position="3628"/>
    </location>
</feature>
<dbReference type="EMBL" id="SDOX01000110">
    <property type="protein sequence ID" value="TFJ82418.1"/>
    <property type="molecule type" value="Genomic_DNA"/>
</dbReference>
<dbReference type="PANTHER" id="PTHR11139:SF68">
    <property type="entry name" value="DNA-DEPENDENT PROTEIN KINASE CATALYTIC SUBUNIT"/>
    <property type="match status" value="1"/>
</dbReference>
<feature type="compositionally biased region" description="Acidic residues" evidence="6">
    <location>
        <begin position="3816"/>
        <end position="3833"/>
    </location>
</feature>
<dbReference type="InterPro" id="IPR003152">
    <property type="entry name" value="FATC_dom"/>
</dbReference>
<dbReference type="SUPFAM" id="SSF56112">
    <property type="entry name" value="Protein kinase-like (PK-like)"/>
    <property type="match status" value="1"/>
</dbReference>
<feature type="region of interest" description="Disordered" evidence="6">
    <location>
        <begin position="1594"/>
        <end position="1635"/>
    </location>
</feature>
<dbReference type="InterPro" id="IPR050517">
    <property type="entry name" value="DDR_Repair_Kinase"/>
</dbReference>
<keyword evidence="3" id="KW-0547">Nucleotide-binding</keyword>
<feature type="compositionally biased region" description="Basic and acidic residues" evidence="6">
    <location>
        <begin position="1594"/>
        <end position="1610"/>
    </location>
</feature>
<feature type="compositionally biased region" description="Pro residues" evidence="6">
    <location>
        <begin position="3349"/>
        <end position="3360"/>
    </location>
</feature>
<feature type="region of interest" description="Disordered" evidence="6">
    <location>
        <begin position="704"/>
        <end position="728"/>
    </location>
</feature>
<feature type="region of interest" description="Disordered" evidence="6">
    <location>
        <begin position="3347"/>
        <end position="3382"/>
    </location>
</feature>
<feature type="compositionally biased region" description="Low complexity" evidence="6">
    <location>
        <begin position="2755"/>
        <end position="2764"/>
    </location>
</feature>
<dbReference type="GO" id="GO:0004677">
    <property type="term" value="F:DNA-dependent protein kinase activity"/>
    <property type="evidence" value="ECO:0007669"/>
    <property type="project" value="InterPro"/>
</dbReference>
<dbReference type="SMART" id="SM01343">
    <property type="entry name" value="FATC"/>
    <property type="match status" value="1"/>
</dbReference>
<dbReference type="GO" id="GO:0006303">
    <property type="term" value="P:double-strand break repair via nonhomologous end joining"/>
    <property type="evidence" value="ECO:0007669"/>
    <property type="project" value="InterPro"/>
</dbReference>
<feature type="compositionally biased region" description="Basic and acidic residues" evidence="6">
    <location>
        <begin position="1318"/>
        <end position="1342"/>
    </location>
</feature>
<feature type="region of interest" description="Disordered" evidence="6">
    <location>
        <begin position="1737"/>
        <end position="1757"/>
    </location>
</feature>
<feature type="compositionally biased region" description="Basic and acidic residues" evidence="6">
    <location>
        <begin position="3553"/>
        <end position="3563"/>
    </location>
</feature>
<feature type="region of interest" description="Disordered" evidence="6">
    <location>
        <begin position="5144"/>
        <end position="5172"/>
    </location>
</feature>
<feature type="region of interest" description="Disordered" evidence="6">
    <location>
        <begin position="2786"/>
        <end position="2808"/>
    </location>
</feature>
<keyword evidence="2" id="KW-0808">Transferase</keyword>
<feature type="compositionally biased region" description="Basic and acidic residues" evidence="6">
    <location>
        <begin position="1540"/>
        <end position="1556"/>
    </location>
</feature>
<dbReference type="SMART" id="SM00146">
    <property type="entry name" value="PI3Kc"/>
    <property type="match status" value="1"/>
</dbReference>
<dbReference type="InterPro" id="IPR011009">
    <property type="entry name" value="Kinase-like_dom_sf"/>
</dbReference>
<feature type="region of interest" description="Disordered" evidence="6">
    <location>
        <begin position="3882"/>
        <end position="3901"/>
    </location>
</feature>
<feature type="region of interest" description="Disordered" evidence="6">
    <location>
        <begin position="4937"/>
        <end position="4959"/>
    </location>
</feature>
<feature type="compositionally biased region" description="Acidic residues" evidence="6">
    <location>
        <begin position="3692"/>
        <end position="3703"/>
    </location>
</feature>
<dbReference type="Proteomes" id="UP000355283">
    <property type="component" value="Unassembled WGS sequence"/>
</dbReference>
<dbReference type="GO" id="GO:0000723">
    <property type="term" value="P:telomere maintenance"/>
    <property type="evidence" value="ECO:0007669"/>
    <property type="project" value="TreeGrafter"/>
</dbReference>
<dbReference type="Gene3D" id="3.30.1010.10">
    <property type="entry name" value="Phosphatidylinositol 3-kinase Catalytic Subunit, Chain A, domain 4"/>
    <property type="match status" value="1"/>
</dbReference>
<evidence type="ECO:0000313" key="10">
    <source>
        <dbReference type="Proteomes" id="UP000355283"/>
    </source>
</evidence>
<dbReference type="InterPro" id="IPR018936">
    <property type="entry name" value="PI3/4_kinase_CS"/>
</dbReference>
<dbReference type="InterPro" id="IPR046804">
    <property type="entry name" value="DNA-PKcs_N"/>
</dbReference>
<feature type="region of interest" description="Disordered" evidence="6">
    <location>
        <begin position="2753"/>
        <end position="2772"/>
    </location>
</feature>
<dbReference type="Pfam" id="PF00454">
    <property type="entry name" value="PI3_PI4_kinase"/>
    <property type="match status" value="1"/>
</dbReference>
<dbReference type="InterPro" id="IPR046803">
    <property type="entry name" value="DNAPKcs_CC1-2"/>
</dbReference>
<evidence type="ECO:0000256" key="6">
    <source>
        <dbReference type="SAM" id="MobiDB-lite"/>
    </source>
</evidence>
<keyword evidence="5" id="KW-0067">ATP-binding</keyword>
<dbReference type="PROSITE" id="PS50290">
    <property type="entry name" value="PI3_4_KINASE_3"/>
    <property type="match status" value="1"/>
</dbReference>
<dbReference type="InterPro" id="IPR036940">
    <property type="entry name" value="PI3/4_kinase_cat_sf"/>
</dbReference>
<comment type="caution">
    <text evidence="9">The sequence shown here is derived from an EMBL/GenBank/DDBJ whole genome shotgun (WGS) entry which is preliminary data.</text>
</comment>
<feature type="region of interest" description="Disordered" evidence="6">
    <location>
        <begin position="3934"/>
        <end position="3953"/>
    </location>
</feature>
<organism evidence="9 10">
    <name type="scientific">Nannochloropsis salina CCMP1776</name>
    <dbReference type="NCBI Taxonomy" id="1027361"/>
    <lineage>
        <taxon>Eukaryota</taxon>
        <taxon>Sar</taxon>
        <taxon>Stramenopiles</taxon>
        <taxon>Ochrophyta</taxon>
        <taxon>Eustigmatophyceae</taxon>
        <taxon>Eustigmatales</taxon>
        <taxon>Monodopsidaceae</taxon>
        <taxon>Microchloropsis</taxon>
        <taxon>Microchloropsis salina</taxon>
    </lineage>
</organism>
<name>A0A4D9D184_9STRA</name>
<dbReference type="OrthoDB" id="381190at2759"/>
<dbReference type="Pfam" id="PF19704">
    <property type="entry name" value="DNAPKcs_CC5"/>
    <property type="match status" value="1"/>
</dbReference>
<feature type="compositionally biased region" description="Acidic residues" evidence="6">
    <location>
        <begin position="2421"/>
        <end position="2430"/>
    </location>
</feature>
<feature type="compositionally biased region" description="Basic and acidic residues" evidence="6">
    <location>
        <begin position="1618"/>
        <end position="1630"/>
    </location>
</feature>
<feature type="compositionally biased region" description="Acidic residues" evidence="6">
    <location>
        <begin position="2677"/>
        <end position="2693"/>
    </location>
</feature>
<feature type="region of interest" description="Disordered" evidence="6">
    <location>
        <begin position="3811"/>
        <end position="3841"/>
    </location>
</feature>
<dbReference type="CDD" id="cd05172">
    <property type="entry name" value="PIKKc_DNA-PK"/>
    <property type="match status" value="1"/>
</dbReference>
<sequence length="5281" mass="579490">MEREDEDSNYFLREEGARRHEQKEVGMEEEEEEEGEEEEDASQSEEDSEGEEEAEISKFVGPWGTKAGGGHGPLHMAVHTERRREIPVGYQMLRVFRRQRRGVKGQAKATRMYGQEMKTVALVLALIWEQVMVEEDRGADGGSKMVLNESRLVMEHCQALLSKREPPQPDIAAGIFGAIDRLLNISSGPFENGRREDGREGGREGGREFLFTRMRAILDDFVRGKLSRYAPVAKILRLMEHHAIFFRACLTKEKGTKGGGGLMQTLEWISGVYQRAQQVKSSSSTIEKHALPAWEAVVTLLVMECEERQRSLPPSLHPSLHPDVIPFLSHFQRRLLDAPGTWAEALATARGIGILAPLWAVAPTKEGKEGGKDGERGVGGLGPLLLDLATLGERMLSQLDKSAEEESREEGAGWYALLRTSFAVQWRSTLLEATARILVAGVKEREGKKKGKGRIDFLGAAHRASLDWCVSMAAAVVGSYWKFPRERSGTRRALTAILKALGDMQRKETEEMEGRREEGPLRVFLNAVLPVGMLRVVSREDVMNETTRKEEAEVYAGLWREIIVACGLTAEEAEKGQEAVGASVLRGLVEEGMLKIVERLDLRYTLMIVPAKDDAEKGREVEEEEKLIPFMPMDQEILLSLTAFWESLFAHAFHAPLLVSHIPLVAPLLVRLSLASPAVSCLYRLLGLLLRALKATQALQGWDSVSRGEQDEREEGTGLQEDAACPRSRLPPPFTSSLLAAPDIQALHRLFSSYLLRVLRRLDTFQDELLLSALGMLLAAPLPLLPFPRLLTALHLALIIGTAHAPTAHAAMLVLEEWQEAAAEEAYRRGDEEGSDGGLVAAFDACLPRILPLFDRYLRGGTGREAAPRTEQITFQKRILRFLGHLGGKNQGIIASMEEEMGEQEDMGGGGEGGSVHVALPFEDRAVSVVELDVSVVLPRLLNLAEQKGEAQTKVLASESIHALVLYLVGRGATSPASSLPPSAVSSSTAFLLRSLFPTLIHLAVDLNGVIRALFSTLIFQLIHWYSRVQSEHPETRALLDSLTTGLAGGGKRGNCEEDRVGKSGNGPVRRLCARGVAEFVRYAIKQSSNKMTTSPVGVASLMARLERMARHPRRSFRIGGALALRLSVRYLREETTLVRLYVLRLLQGGLEGLQVGRRAVEEEKEDEEEKEEFEKLVDACLAVCPRYLRRGMDTAELLGRVRAREEEGGGPASLWELVDWIWSHAAAREPIFRKKCQEALTTLLPLLPDPPGGEPTHPSLQFTRVASSLSLSSSTLNSRAWKEQKLRRWIWARGPAEVLHIVEGTLVDDVLHYQEGEKEEGKHKPSRMAKEEQESQSRAKEDFEEDWAETKQRQGPRASKLRRIQSGIPKGKDEGTRQEGGEGSKARGWKESLGEGKSPEAVIRSLETLQAAVDTYTWLFSRGIFPMSAFFGGNEASGPASIASFLPSLSSAPQHSATLPRRPPPPSASLPLSPDRGARRGKGVQGEEAEVVEDKAASMGKEKRKRVDDSDLTPSPPVPSASNLLVCIHTILLHVWTHGGEDEKEGGGETERGIEASDTQSVETIVALRRTSVESLVHTLNFLSLLLEGEEKMREKEEEETQEKRKDKAATPAQKGRGAEAPEKGRDGETTDIGPVRSLERAQLLVRAGLWSIPMQRLLAWCLFHPWKRRSSTEEGLGTAVCSRPEEDATVAQALPGAVQRFLRHWRLLDQAAAASTLPGAISSSLSPSIVHTLRGMLPSSPPSSSPPSLPTLPHPATLPLDLSSCDLEEKEWALRAVATLHALGMLEGVLSEKEEGSGERNIGGRATVSLARYLFDHLSDPSFPVHLSPRSRHVAGSLFLLAVTLGLPLSPPPPASSIPSPPSSRSLTDVLLDVCRGRRDDDLSRGALFQRHFAPEIAETLAVAQSGRDCLALLLNYATRSESCGGEVDSSHPDEGETHKEKKLALGGSEGMTEVIKSRLHSLFVEVIEWLLNRPALLDQEAAAVLRLCLLAPFLLPPLPSSSFPSSFSTAAAINHLALLHRLFRLEASLPPSLRPDLGHDPRVRSLLLHLLVSQEGEVNVKCAALELLPYVLSCGVGKREEKGGSKDGNVDGGEGALMEAVEEGITAGRFFPVVSSWEWAPGRDGGSEGGKDTRRRDANYLLLLRALLRAVGAAANYGLAIVAVQHFQEGRGHRFYSLLRAALHQMVRKLVQFQSPLRKRTESSVLWQSAKDREGGREAEEATGEEEGKSPQSPPPVEVAVVVWETLLHGSMGYVKKLLVLDTLLLPLCQQMPVQGGLLEFLQAFPRSQGGGEGGGQGRREEGQKGRTSPGPSNLLQGIVEIIGQPLVSATQGAKEGGRRVGKDDENALLLPRICAYSLLRVIYDRFSPGTIKSSLDPLIPSNLISSSSSSSSSSVLNRIVAKTVPPAFRLPLTGGDEKEEGTEGENEQMKVEGREGLASTAAMRRRAAVAAYECVVAFALKTQSKAHVVAALCIEADKKSFQWCHGLGYLNQVWGGRVKEGRGQKGGRKGQGQGSRIGRKICVARLRFGAHILHLLLIIPTFPSSFCCKIIDPGRNYTFRPWEKGTNRLLPSSSSPSSSPPPSSSFKLMIGSTLAYGGTLTLALGGYSQAGASMLSLSSLAPTLSLEEEEGEVAGGLQKEGRIKRGKKKKWKGSLTLQSQLKVLEAGGRGQGDDMEEEPQDGEEDETPEETSSQRSEDAWDPSSPPSSSPSPSSSRATFAPALRRLRDLNRETCMPSFMAVLDTLGAKSVQRQQQEQSPQFSENGQQRERPAWMLALETALADGDEGGRGGGREGGGGGGGRGGEGLHRNARLFVLQACLNEPTASILAPFVNEGLGNKVLVAVTDLLLYPPSSPSSPCPSPSACHYLLCDVADTFLSAWQQYRPAPPSSPDSFTPTALDRCTAVLCYFLAHAHDDISSLVTRRNLYYLSSLLSLWIAPPSITPSSTPSSIPFSSLLLQRRHHHALRRAFEDALFAEPPSLPPSLPPSSSSSSTLGPFGTLLHLLSTQTEKGGGKARAKGGEGIQAVRRRITAVNALALLVTAGRINVLPARHPTLAQSLHRLLLQAMQAESVLVYEVAAEVAGLLLRFLYPLSPEGEEEIGEEGKARAGGYHEEQRPHPLVPNVDPCAQNLPRQVRDLLLTRILSTGDVDAKKGEQGPRSVVALVGRGKGGFKELLDGRQGRESRRFWLAVVAMLRKVQHIPPKAMANLLEALAESDAPHDLTFLEEVLPFLPPCLVDTSRAFLRGAWRPGVQYGGICLLRRGLKEMMEGGREGVEEGTEEGRGGRQEKVARILLVGGLLDERGDVPHSLITLAVNPRITDLEVREEVFGLLMDLHRFFSSSPPSIPPSAPPPAPSSHHRASPPGQEGKEGKALSSLQEEAQRRLSLCLIRGLSDPDDRGLEAGEEEGTEVAREGGTEERMVPAEKGIRRRLIAFWGSLSSTPSSLPPTSPVTKLQSLLHNLHHPSNPSAFLPTTTYLLLSLSLASPAASSPLFPQPLANVKFTDLPLSFRTSLPSSLPSSLPPAISTMSPLFSFRRTSALLSQATQREGRGRGRERGNTASGEVTGWIRATQGGSQGAWALTQEGGEERAEKGSGGRGGSGIGREGGHQFTTVSGVASQAGSKESALMVRKAGGPEGGREGGKEGGAQEGRGLMPPPPPRKSKGLTWEDKMRAGLEGGEEGGREDGAEEEEEEEEGEDGGRPVVLYRRYRKGELPDIQIPASDIIQPLQLLCLRDAAMARTLFAAIFPPLYAEASGGGRVGGRKGRGGGQAAMVQAMKRALEGSMRETELVAGVLAAYRAAMDTEGREGGEEDGEGMEVEAEEGVEEKEDRKEGGGGMLPVHLTAESGLQSLNFQAAILVLEEELIRREGMERVAGRGRRGGGEMTGTGRKKEGSSSTLAIWVELTRLYRVLGEGDVVRGLVERIVEEEGEKEGGKEGGEESAMTRTRLAVASESEGHWEKALEQYAKLLEFSEKPEGGKEGGGLGKEVVALWHSRRRECLRRLGEWTQLQDEIEAVVQPAKQHSSGASYSIEAMSINGIYDKLWSLEEVWQGGREGGGARGGDVLAMWIESLVHRFSAACLGKEEQEKARGETSSVLNLQEALLLVADDADAARRQWLASAHPSLLASLHFFLGNQVHAQAYVEQAYRTFIRSWKGLHPLAGAARRAQLEGLEYLVEMEDALRISRTLPPSSSSFPSSSLTRSPSSWEGKRLLRGWQLAPAPVMEKDPPLVWANVGMLREWSLSTPRERDGHAPSQDMDEEEDMRDFRRERYWHHLTFWQRAARAAVKEWGEGVVAMQCWEKAKVAFHNWKFLVDPEEEEDSERIETLVGAMFSKVWAAQIRLFVELDKWKLRQAVEEGGRGGAAVVERVLWGRAAKAIRQRLMSLEGRESGSQSRRAWMEAMQFKAEWFELASGFVTKRIKWEVGQERKRDAFLCSIAKSYWKVWRGQETQDETAGFNVASLRQDWLHETYQAYRAVMTEEKEERRRWGRGTRTVARRAAKFARFCDRLVRERREDMAQEGKQGGESEHLFSPAALTAQAMERYLEALTWCPAEAPAALPRLVDMIRESHDPYEPQSNARVAREVLQKFAGSVPAWIFLPAASQLLAGLDAPEAEAVLPVLLRLAQAYPQALFYPYRVAKPGFTSMALAYAQELDRLLQLPALERFVENVAMLVSFPVAWRGILGRIRSLLQVGDVPQEEVQHVYAAWRETLTESSAEDRGLYTRGWMKNEVAKRLDPKLGRRGEHLNRQTLKEVASDLALNVQGTPKHTQERIERYSLWLARYRMECGDGDHKIEIPGQYDRRYGRWESPPRPDLHVHLVSIDPLVETRTSKQLPRKIVLHADNEKSYPFLVKGGEDCRNDERIERLFESMNGIMAADTACAQDRLECRTFKIIPLSPSLGLIEWCSNTIVLRLAIEKGSRSRGAQLAVSEHDHRGKRGHPPRTSERFKEEREDSFEVLAHDYAQLYPSVMDYHTGYRTLSPSKAGEKLAAFHARVPWNGLRQYLLLLAPSPEVFLTLRSTFAKSLAAFSICSYVVGVGDRHLENFLLDTRSACVVGIDFGVAFGIGASALPVPELIPFRLTRQMLNVLRPLDSEGLLQIAMQKVLHALRRGEDLLLPTMELFVRDPIWDWAGAPGGQEADKESAPLSAGDRRKNVTGNSTTQEEAYRKVGLVRAKLQGANPRQVLLHDLATNPHVARYGSFDGIRQAVEGQLGRARTRWCPSRGEKGKEGERGKGREMDMLTVGEQVEVLIDLATDPNVLMRQYVGLAPYM</sequence>
<feature type="region of interest" description="Disordered" evidence="6">
    <location>
        <begin position="2414"/>
        <end position="2435"/>
    </location>
</feature>
<feature type="region of interest" description="Disordered" evidence="6">
    <location>
        <begin position="1318"/>
        <end position="1398"/>
    </location>
</feature>
<dbReference type="InterPro" id="IPR037706">
    <property type="entry name" value="DNA-PK_dom"/>
</dbReference>
<dbReference type="PROSITE" id="PS51190">
    <property type="entry name" value="FATC"/>
    <property type="match status" value="1"/>
</dbReference>
<dbReference type="InterPro" id="IPR045581">
    <property type="entry name" value="DNAPKcs_CC5"/>
</dbReference>
<keyword evidence="4" id="KW-0418">Kinase</keyword>
<accession>A0A4D9D184</accession>
<feature type="region of interest" description="Disordered" evidence="6">
    <location>
        <begin position="3548"/>
        <end position="3708"/>
    </location>
</feature>
<evidence type="ECO:0000256" key="3">
    <source>
        <dbReference type="ARBA" id="ARBA00022741"/>
    </source>
</evidence>
<feature type="compositionally biased region" description="Acidic residues" evidence="6">
    <location>
        <begin position="27"/>
        <end position="54"/>
    </location>
</feature>
<feature type="region of interest" description="Disordered" evidence="6">
    <location>
        <begin position="2632"/>
        <end position="2722"/>
    </location>
</feature>
<feature type="compositionally biased region" description="Basic and acidic residues" evidence="6">
    <location>
        <begin position="2213"/>
        <end position="2223"/>
    </location>
</feature>
<dbReference type="Pfam" id="PF20500">
    <property type="entry name" value="DNA-PKcs_N"/>
    <property type="match status" value="1"/>
</dbReference>
<feature type="compositionally biased region" description="Basic and acidic residues" evidence="6">
    <location>
        <begin position="1371"/>
        <end position="1398"/>
    </location>
</feature>
<feature type="region of interest" description="Disordered" evidence="6">
    <location>
        <begin position="2207"/>
        <end position="2238"/>
    </location>
</feature>
<feature type="region of interest" description="Disordered" evidence="6">
    <location>
        <begin position="1452"/>
        <end position="1521"/>
    </location>
</feature>
<feature type="compositionally biased region" description="Pro residues" evidence="6">
    <location>
        <begin position="1741"/>
        <end position="1755"/>
    </location>
</feature>
<evidence type="ECO:0000259" key="8">
    <source>
        <dbReference type="PROSITE" id="PS51190"/>
    </source>
</evidence>
<feature type="compositionally biased region" description="Basic residues" evidence="6">
    <location>
        <begin position="2646"/>
        <end position="2656"/>
    </location>
</feature>
<feature type="region of interest" description="Disordered" evidence="6">
    <location>
        <begin position="2292"/>
        <end position="2316"/>
    </location>
</feature>
<keyword evidence="10" id="KW-1185">Reference proteome</keyword>
<dbReference type="GO" id="GO:0005634">
    <property type="term" value="C:nucleus"/>
    <property type="evidence" value="ECO:0007669"/>
    <property type="project" value="TreeGrafter"/>
</dbReference>
<dbReference type="Pfam" id="PF20502">
    <property type="entry name" value="DNAPKcs_CC1-2"/>
    <property type="match status" value="1"/>
</dbReference>
<feature type="compositionally biased region" description="Gly residues" evidence="6">
    <location>
        <begin position="2797"/>
        <end position="2808"/>
    </location>
</feature>
<gene>
    <name evidence="9" type="ORF">NSK_006244</name>
</gene>
<evidence type="ECO:0000256" key="2">
    <source>
        <dbReference type="ARBA" id="ARBA00022679"/>
    </source>
</evidence>
<evidence type="ECO:0000256" key="4">
    <source>
        <dbReference type="ARBA" id="ARBA00022777"/>
    </source>
</evidence>
<feature type="region of interest" description="Disordered" evidence="6">
    <location>
        <begin position="1"/>
        <end position="56"/>
    </location>
</feature>
<feature type="domain" description="FATC" evidence="8">
    <location>
        <begin position="5249"/>
        <end position="5281"/>
    </location>
</feature>